<dbReference type="InterPro" id="IPR032675">
    <property type="entry name" value="LRR_dom_sf"/>
</dbReference>
<evidence type="ECO:0000256" key="2">
    <source>
        <dbReference type="ARBA" id="ARBA00012513"/>
    </source>
</evidence>
<evidence type="ECO:0000256" key="14">
    <source>
        <dbReference type="ARBA" id="ARBA00023136"/>
    </source>
</evidence>
<dbReference type="FunFam" id="3.80.10.10:FF:000041">
    <property type="entry name" value="LRR receptor-like serine/threonine-protein kinase ERECTA"/>
    <property type="match status" value="1"/>
</dbReference>
<dbReference type="InterPro" id="IPR021720">
    <property type="entry name" value="Malectin_dom"/>
</dbReference>
<keyword evidence="14 20" id="KW-0472">Membrane</keyword>
<keyword evidence="7 20" id="KW-0812">Transmembrane</keyword>
<evidence type="ECO:0000256" key="9">
    <source>
        <dbReference type="ARBA" id="ARBA00022737"/>
    </source>
</evidence>
<dbReference type="PROSITE" id="PS00107">
    <property type="entry name" value="PROTEIN_KINASE_ATP"/>
    <property type="match status" value="1"/>
</dbReference>
<keyword evidence="24" id="KW-1185">Reference proteome</keyword>
<dbReference type="FunFam" id="3.80.10.10:FF:000452">
    <property type="entry name" value="Probable LRR receptor-like serine/threonine-protein kinase RFK1"/>
    <property type="match status" value="1"/>
</dbReference>
<evidence type="ECO:0000256" key="12">
    <source>
        <dbReference type="ARBA" id="ARBA00022840"/>
    </source>
</evidence>
<dbReference type="InterPro" id="IPR001245">
    <property type="entry name" value="Ser-Thr/Tyr_kinase_cat_dom"/>
</dbReference>
<evidence type="ECO:0000256" key="11">
    <source>
        <dbReference type="ARBA" id="ARBA00022777"/>
    </source>
</evidence>
<evidence type="ECO:0000256" key="8">
    <source>
        <dbReference type="ARBA" id="ARBA00022729"/>
    </source>
</evidence>
<dbReference type="Gene3D" id="3.30.200.20">
    <property type="entry name" value="Phosphorylase Kinase, domain 1"/>
    <property type="match status" value="1"/>
</dbReference>
<dbReference type="Pfam" id="PF00560">
    <property type="entry name" value="LRR_1"/>
    <property type="match status" value="5"/>
</dbReference>
<evidence type="ECO:0000313" key="24">
    <source>
        <dbReference type="Proteomes" id="UP001324115"/>
    </source>
</evidence>
<feature type="binding site" evidence="19">
    <location>
        <position position="685"/>
    </location>
    <ligand>
        <name>ATP</name>
        <dbReference type="ChEBI" id="CHEBI:30616"/>
    </ligand>
</feature>
<dbReference type="CDD" id="cd14066">
    <property type="entry name" value="STKc_IRAK"/>
    <property type="match status" value="1"/>
</dbReference>
<feature type="signal peptide" evidence="21">
    <location>
        <begin position="1"/>
        <end position="25"/>
    </location>
</feature>
<keyword evidence="15" id="KW-0675">Receptor</keyword>
<dbReference type="Proteomes" id="UP001324115">
    <property type="component" value="Unassembled WGS sequence"/>
</dbReference>
<dbReference type="EC" id="2.7.11.1" evidence="2"/>
<protein>
    <recommendedName>
        <fullName evidence="2">non-specific serine/threonine protein kinase</fullName>
        <ecNumber evidence="2">2.7.11.1</ecNumber>
    </recommendedName>
</protein>
<dbReference type="Gene3D" id="2.60.120.430">
    <property type="entry name" value="Galactose-binding lectin"/>
    <property type="match status" value="1"/>
</dbReference>
<organism evidence="23 24">
    <name type="scientific">Quercus rubra</name>
    <name type="common">Northern red oak</name>
    <name type="synonym">Quercus borealis</name>
    <dbReference type="NCBI Taxonomy" id="3512"/>
    <lineage>
        <taxon>Eukaryota</taxon>
        <taxon>Viridiplantae</taxon>
        <taxon>Streptophyta</taxon>
        <taxon>Embryophyta</taxon>
        <taxon>Tracheophyta</taxon>
        <taxon>Spermatophyta</taxon>
        <taxon>Magnoliopsida</taxon>
        <taxon>eudicotyledons</taxon>
        <taxon>Gunneridae</taxon>
        <taxon>Pentapetalae</taxon>
        <taxon>rosids</taxon>
        <taxon>fabids</taxon>
        <taxon>Fagales</taxon>
        <taxon>Fagaceae</taxon>
        <taxon>Quercus</taxon>
    </lineage>
</organism>
<evidence type="ECO:0000256" key="18">
    <source>
        <dbReference type="ARBA" id="ARBA00048679"/>
    </source>
</evidence>
<evidence type="ECO:0000256" key="5">
    <source>
        <dbReference type="ARBA" id="ARBA00022614"/>
    </source>
</evidence>
<comment type="catalytic activity">
    <reaction evidence="18">
        <text>L-seryl-[protein] + ATP = O-phospho-L-seryl-[protein] + ADP + H(+)</text>
        <dbReference type="Rhea" id="RHEA:17989"/>
        <dbReference type="Rhea" id="RHEA-COMP:9863"/>
        <dbReference type="Rhea" id="RHEA-COMP:11604"/>
        <dbReference type="ChEBI" id="CHEBI:15378"/>
        <dbReference type="ChEBI" id="CHEBI:29999"/>
        <dbReference type="ChEBI" id="CHEBI:30616"/>
        <dbReference type="ChEBI" id="CHEBI:83421"/>
        <dbReference type="ChEBI" id="CHEBI:456216"/>
        <dbReference type="EC" id="2.7.11.1"/>
    </reaction>
</comment>
<feature type="transmembrane region" description="Helical" evidence="20">
    <location>
        <begin position="600"/>
        <end position="620"/>
    </location>
</feature>
<evidence type="ECO:0000256" key="4">
    <source>
        <dbReference type="ARBA" id="ARBA00022553"/>
    </source>
</evidence>
<evidence type="ECO:0000256" key="13">
    <source>
        <dbReference type="ARBA" id="ARBA00022989"/>
    </source>
</evidence>
<feature type="domain" description="Protein kinase" evidence="22">
    <location>
        <begin position="656"/>
        <end position="933"/>
    </location>
</feature>
<feature type="chain" id="PRO_5042949456" description="non-specific serine/threonine protein kinase" evidence="21">
    <location>
        <begin position="26"/>
        <end position="995"/>
    </location>
</feature>
<keyword evidence="10 19" id="KW-0547">Nucleotide-binding</keyword>
<keyword evidence="8 21" id="KW-0732">Signal</keyword>
<keyword evidence="5" id="KW-0433">Leucine-rich repeat</keyword>
<evidence type="ECO:0000256" key="21">
    <source>
        <dbReference type="SAM" id="SignalP"/>
    </source>
</evidence>
<dbReference type="Gene3D" id="3.80.10.10">
    <property type="entry name" value="Ribonuclease Inhibitor"/>
    <property type="match status" value="3"/>
</dbReference>
<dbReference type="PROSITE" id="PS51450">
    <property type="entry name" value="LRR"/>
    <property type="match status" value="1"/>
</dbReference>
<accession>A0AAN7IX42</accession>
<dbReference type="FunFam" id="2.60.120.430:FF:000004">
    <property type="entry name" value="Putative leucine-rich repeat receptor-like serine/threonine-protein kinase"/>
    <property type="match status" value="1"/>
</dbReference>
<dbReference type="EMBL" id="JAXUIC010000005">
    <property type="protein sequence ID" value="KAK4589480.1"/>
    <property type="molecule type" value="Genomic_DNA"/>
</dbReference>
<dbReference type="InterPro" id="IPR008271">
    <property type="entry name" value="Ser/Thr_kinase_AS"/>
</dbReference>
<reference evidence="23 24" key="1">
    <citation type="journal article" date="2023" name="G3 (Bethesda)">
        <title>A haplotype-resolved chromosome-scale genome for Quercus rubra L. provides insights into the genetics of adaptive traits for red oak species.</title>
        <authorList>
            <person name="Kapoor B."/>
            <person name="Jenkins J."/>
            <person name="Schmutz J."/>
            <person name="Zhebentyayeva T."/>
            <person name="Kuelheim C."/>
            <person name="Coggeshall M."/>
            <person name="Heim C."/>
            <person name="Lasky J.R."/>
            <person name="Leites L."/>
            <person name="Islam-Faridi N."/>
            <person name="Romero-Severson J."/>
            <person name="DeLeo V.L."/>
            <person name="Lucas S.M."/>
            <person name="Lazic D."/>
            <person name="Gailing O."/>
            <person name="Carlson J."/>
            <person name="Staton M."/>
        </authorList>
    </citation>
    <scope>NUCLEOTIDE SEQUENCE [LARGE SCALE GENOMIC DNA]</scope>
    <source>
        <strain evidence="23">Pseudo-F2</strain>
    </source>
</reference>
<dbReference type="FunFam" id="1.10.510.10:FF:000044">
    <property type="entry name" value="Putative LRR receptor-like serine/threonine-protein kinase"/>
    <property type="match status" value="1"/>
</dbReference>
<evidence type="ECO:0000256" key="7">
    <source>
        <dbReference type="ARBA" id="ARBA00022692"/>
    </source>
</evidence>
<evidence type="ECO:0000259" key="22">
    <source>
        <dbReference type="PROSITE" id="PS50011"/>
    </source>
</evidence>
<dbReference type="GO" id="GO:0005524">
    <property type="term" value="F:ATP binding"/>
    <property type="evidence" value="ECO:0007669"/>
    <property type="project" value="UniProtKB-UniRule"/>
</dbReference>
<evidence type="ECO:0000256" key="17">
    <source>
        <dbReference type="ARBA" id="ARBA00047899"/>
    </source>
</evidence>
<dbReference type="PANTHER" id="PTHR48006">
    <property type="entry name" value="LEUCINE-RICH REPEAT-CONTAINING PROTEIN DDB_G0281931-RELATED"/>
    <property type="match status" value="1"/>
</dbReference>
<evidence type="ECO:0000256" key="10">
    <source>
        <dbReference type="ARBA" id="ARBA00022741"/>
    </source>
</evidence>
<proteinExistence type="predicted"/>
<evidence type="ECO:0000313" key="23">
    <source>
        <dbReference type="EMBL" id="KAK4589480.1"/>
    </source>
</evidence>
<dbReference type="InterPro" id="IPR051824">
    <property type="entry name" value="LRR_Rcpt-Like_S/T_Kinase"/>
</dbReference>
<keyword evidence="9" id="KW-0677">Repeat</keyword>
<evidence type="ECO:0000256" key="16">
    <source>
        <dbReference type="ARBA" id="ARBA00023180"/>
    </source>
</evidence>
<keyword evidence="4" id="KW-0597">Phosphoprotein</keyword>
<dbReference type="Pfam" id="PF11721">
    <property type="entry name" value="Malectin"/>
    <property type="match status" value="1"/>
</dbReference>
<comment type="subcellular location">
    <subcellularLocation>
        <location evidence="1">Membrane</location>
        <topology evidence="1">Single-pass type I membrane protein</topology>
    </subcellularLocation>
</comment>
<name>A0AAN7IX42_QUERU</name>
<evidence type="ECO:0000256" key="3">
    <source>
        <dbReference type="ARBA" id="ARBA00022527"/>
    </source>
</evidence>
<dbReference type="InterPro" id="IPR001611">
    <property type="entry name" value="Leu-rich_rpt"/>
</dbReference>
<keyword evidence="16" id="KW-0325">Glycoprotein</keyword>
<sequence>MKRVLPDISFTVAVFLLVLCMAAQAATPDNEVKALREIAEQLKKKDWNFNVDPCTNETSWFTPKLDSRPLYNNSLICNCSNPGGVCHVVELFLGGQDLAGVLPLALVKLPYLKTIDLTRNYLSGNIPSEWGSMQLEYLSIRVNNLSGPIPSFLGNITTLGYLSIDNNMFSGTIPHELGNLVNLKNLSLSANNLTGELPVALTKLIKLTEFRISSNNFVGRMTDLFQSWNQLQILEIQASGLEGPIPSSISTLSTLTELRISDLVGEGSNFPNLSSMTGMTRLMLRSCNISGQIPTYISNMTQLQILDLSFNRLEGLIPDLADLKTLEFMYLTSNFLNGTIPNWIKSRDNRFQIDLSYNNLSEHSEPSCQENLNLFKSFSGRDNSILSECLKYSPCLKDQNSLYINCGGKATIVGNIRYEGDDGLAGAAVFVPVRERENWGFSSTGNFWDATTLKNNYVAENVSTLTMKDSELYTSARLSPLSFTYYARCLANGRYKVKLHFAEIVFRDNRSFYGLGRRIFDVYIQEELVKKDFDIENTARGVDKAVVMKFNAVVKNSILMIRFYWAGKGTTAAPETGTYGPLISAISVESGSHLNDKMKMIIVVGAVLLLIFMILGILWSKGHLGGRITREKELRRLDLQTGFFTYRQIKAATDNFNAANKIGEGGFGSVYKGILLDGTVIAIKKLSSKSKQGSREFVNEIGIMSGLQHPNLVRLYGCCIEGKQLLLVYEYMENNSLAHTLFGPADGQLKLDWPARQKICVGIARGLAFLHEESTIKIVHRDIKSTNVLLDRDLNPKISDFGLAKLDEDENTCIKTRIAGTMGYMAPEYGLWGILTYKADVYSFGVVVLEIVSGKNNRKHGPNENPACLLDWAIILHQKGNLMELVDPELGSEFSKEEALRMIKVALLCINPSPAPRPTMSAVVSMLEGQTVVDELNMDLRIYSNEWSFERDQFGQSQRESSMESQSLTQSLKARWIGSSSTSHQDLYPTNLDSQ</sequence>
<dbReference type="InterPro" id="IPR011009">
    <property type="entry name" value="Kinase-like_dom_sf"/>
</dbReference>
<dbReference type="SMART" id="SM00220">
    <property type="entry name" value="S_TKc"/>
    <property type="match status" value="1"/>
</dbReference>
<dbReference type="SUPFAM" id="SSF52058">
    <property type="entry name" value="L domain-like"/>
    <property type="match status" value="1"/>
</dbReference>
<dbReference type="InterPro" id="IPR017441">
    <property type="entry name" value="Protein_kinase_ATP_BS"/>
</dbReference>
<dbReference type="AlphaFoldDB" id="A0AAN7IX42"/>
<keyword evidence="12 19" id="KW-0067">ATP-binding</keyword>
<evidence type="ECO:0000256" key="19">
    <source>
        <dbReference type="PROSITE-ProRule" id="PRU10141"/>
    </source>
</evidence>
<dbReference type="SUPFAM" id="SSF56112">
    <property type="entry name" value="Protein kinase-like (PK-like)"/>
    <property type="match status" value="1"/>
</dbReference>
<comment type="caution">
    <text evidence="23">The sequence shown here is derived from an EMBL/GenBank/DDBJ whole genome shotgun (WGS) entry which is preliminary data.</text>
</comment>
<keyword evidence="3" id="KW-0723">Serine/threonine-protein kinase</keyword>
<dbReference type="GO" id="GO:0004674">
    <property type="term" value="F:protein serine/threonine kinase activity"/>
    <property type="evidence" value="ECO:0007669"/>
    <property type="project" value="UniProtKB-KW"/>
</dbReference>
<gene>
    <name evidence="23" type="ORF">RGQ29_020166</name>
</gene>
<dbReference type="FunFam" id="3.30.200.20:FF:000217">
    <property type="entry name" value="probable LRR receptor-like serine/threonine-protein kinase At1g53430"/>
    <property type="match status" value="1"/>
</dbReference>
<dbReference type="PROSITE" id="PS50011">
    <property type="entry name" value="PROTEIN_KINASE_DOM"/>
    <property type="match status" value="1"/>
</dbReference>
<dbReference type="PROSITE" id="PS00108">
    <property type="entry name" value="PROTEIN_KINASE_ST"/>
    <property type="match status" value="1"/>
</dbReference>
<dbReference type="InterPro" id="IPR000719">
    <property type="entry name" value="Prot_kinase_dom"/>
</dbReference>
<dbReference type="PANTHER" id="PTHR48006:SF66">
    <property type="entry name" value="PROTEIN KINASE DOMAIN-CONTAINING PROTEIN"/>
    <property type="match status" value="1"/>
</dbReference>
<dbReference type="Pfam" id="PF07714">
    <property type="entry name" value="PK_Tyr_Ser-Thr"/>
    <property type="match status" value="1"/>
</dbReference>
<keyword evidence="13 20" id="KW-1133">Transmembrane helix</keyword>
<comment type="catalytic activity">
    <reaction evidence="17">
        <text>L-threonyl-[protein] + ATP = O-phospho-L-threonyl-[protein] + ADP + H(+)</text>
        <dbReference type="Rhea" id="RHEA:46608"/>
        <dbReference type="Rhea" id="RHEA-COMP:11060"/>
        <dbReference type="Rhea" id="RHEA-COMP:11605"/>
        <dbReference type="ChEBI" id="CHEBI:15378"/>
        <dbReference type="ChEBI" id="CHEBI:30013"/>
        <dbReference type="ChEBI" id="CHEBI:30616"/>
        <dbReference type="ChEBI" id="CHEBI:61977"/>
        <dbReference type="ChEBI" id="CHEBI:456216"/>
        <dbReference type="EC" id="2.7.11.1"/>
    </reaction>
</comment>
<evidence type="ECO:0000256" key="15">
    <source>
        <dbReference type="ARBA" id="ARBA00023170"/>
    </source>
</evidence>
<keyword evidence="6" id="KW-0808">Transferase</keyword>
<dbReference type="Gene3D" id="1.10.510.10">
    <property type="entry name" value="Transferase(Phosphotransferase) domain 1"/>
    <property type="match status" value="1"/>
</dbReference>
<evidence type="ECO:0000256" key="20">
    <source>
        <dbReference type="SAM" id="Phobius"/>
    </source>
</evidence>
<evidence type="ECO:0000256" key="1">
    <source>
        <dbReference type="ARBA" id="ARBA00004479"/>
    </source>
</evidence>
<dbReference type="GO" id="GO:0016020">
    <property type="term" value="C:membrane"/>
    <property type="evidence" value="ECO:0007669"/>
    <property type="project" value="UniProtKB-SubCell"/>
</dbReference>
<evidence type="ECO:0000256" key="6">
    <source>
        <dbReference type="ARBA" id="ARBA00022679"/>
    </source>
</evidence>
<keyword evidence="11" id="KW-0418">Kinase</keyword>